<evidence type="ECO:0000256" key="1">
    <source>
        <dbReference type="SAM" id="Phobius"/>
    </source>
</evidence>
<evidence type="ECO:0000313" key="2">
    <source>
        <dbReference type="EMBL" id="KAK1656461.1"/>
    </source>
</evidence>
<gene>
    <name evidence="2" type="ORF">BDP81DRAFT_306321</name>
</gene>
<comment type="caution">
    <text evidence="2">The sequence shown here is derived from an EMBL/GenBank/DDBJ whole genome shotgun (WGS) entry which is preliminary data.</text>
</comment>
<feature type="transmembrane region" description="Helical" evidence="1">
    <location>
        <begin position="18"/>
        <end position="39"/>
    </location>
</feature>
<sequence>MHQSWFSYPISKPYPFRWFTPVVLVGGVILTVFLSLVNLSANGYYLKPLYTSDPNGTEAYSNAQWYRKPPFNWRSDVRAECQPRLLTIGDSFFTSNLGFRYIIKAISDSRTNSLSSLNYKNNTLESCSPKSIALKLKKSDTAVPPAASWWLSYGESTMKATVDCTIVTDDGLVTITLVTEEASGGDHDYSYVIEDDYRTHASVWWGTRLLNAYWSGVMTVAANMTNIYGSKNYVVRSGLTYTPKPSEDIYTDRFFDLYWWLANADSSILNKNMDKSLKDYNSDVRYSIVQINRPSPPRHWYGSPALTEGLHSAKILFSLLSLDLGNCQAPNLLLDDRGLRYTILAPDDYNRDPGRILNGSKSQIYGLDRYNMIPAPGSNDTNSGPVKLRDSYDKFQPMMGPLGCENATIASQYLCSVPQQKNGGVMLFSILLADLLFLQAAWKILTWIADGLVSRGSTEAMTCQGCQARIGTYQSLQDFSSTRNGFGAVPKRTMDWSESRETILRQ</sequence>
<organism evidence="2 3">
    <name type="scientific">Colletotrichum phormii</name>
    <dbReference type="NCBI Taxonomy" id="359342"/>
    <lineage>
        <taxon>Eukaryota</taxon>
        <taxon>Fungi</taxon>
        <taxon>Dikarya</taxon>
        <taxon>Ascomycota</taxon>
        <taxon>Pezizomycotina</taxon>
        <taxon>Sordariomycetes</taxon>
        <taxon>Hypocreomycetidae</taxon>
        <taxon>Glomerellales</taxon>
        <taxon>Glomerellaceae</taxon>
        <taxon>Colletotrichum</taxon>
        <taxon>Colletotrichum acutatum species complex</taxon>
    </lineage>
</organism>
<keyword evidence="1" id="KW-1133">Transmembrane helix</keyword>
<dbReference type="EMBL" id="JAHMHQ010000001">
    <property type="protein sequence ID" value="KAK1656461.1"/>
    <property type="molecule type" value="Genomic_DNA"/>
</dbReference>
<protein>
    <submittedName>
        <fullName evidence="2">Uncharacterized protein</fullName>
    </submittedName>
</protein>
<dbReference type="Proteomes" id="UP001243989">
    <property type="component" value="Unassembled WGS sequence"/>
</dbReference>
<reference evidence="2" key="1">
    <citation type="submission" date="2021-06" db="EMBL/GenBank/DDBJ databases">
        <title>Comparative genomics, transcriptomics and evolutionary studies reveal genomic signatures of adaptation to plant cell wall in hemibiotrophic fungi.</title>
        <authorList>
            <consortium name="DOE Joint Genome Institute"/>
            <person name="Baroncelli R."/>
            <person name="Diaz J.F."/>
            <person name="Benocci T."/>
            <person name="Peng M."/>
            <person name="Battaglia E."/>
            <person name="Haridas S."/>
            <person name="Andreopoulos W."/>
            <person name="Labutti K."/>
            <person name="Pangilinan J."/>
            <person name="Floch G.L."/>
            <person name="Makela M.R."/>
            <person name="Henrissat B."/>
            <person name="Grigoriev I.V."/>
            <person name="Crouch J.A."/>
            <person name="De Vries R.P."/>
            <person name="Sukno S.A."/>
            <person name="Thon M.R."/>
        </authorList>
    </citation>
    <scope>NUCLEOTIDE SEQUENCE</scope>
    <source>
        <strain evidence="2">CBS 102054</strain>
    </source>
</reference>
<keyword evidence="1" id="KW-0472">Membrane</keyword>
<keyword evidence="3" id="KW-1185">Reference proteome</keyword>
<keyword evidence="1" id="KW-0812">Transmembrane</keyword>
<dbReference type="AlphaFoldDB" id="A0AAJ0ELL4"/>
<dbReference type="RefSeq" id="XP_060452505.1">
    <property type="nucleotide sequence ID" value="XM_060583262.1"/>
</dbReference>
<name>A0AAJ0ELL4_9PEZI</name>
<dbReference type="GeneID" id="85468124"/>
<evidence type="ECO:0000313" key="3">
    <source>
        <dbReference type="Proteomes" id="UP001243989"/>
    </source>
</evidence>
<proteinExistence type="predicted"/>
<accession>A0AAJ0ELL4</accession>